<feature type="compositionally biased region" description="Low complexity" evidence="1">
    <location>
        <begin position="14"/>
        <end position="30"/>
    </location>
</feature>
<gene>
    <name evidence="2" type="ORF">KTA_04100</name>
</gene>
<feature type="region of interest" description="Disordered" evidence="1">
    <location>
        <begin position="1"/>
        <end position="105"/>
    </location>
</feature>
<evidence type="ECO:0000313" key="2">
    <source>
        <dbReference type="EMBL" id="BBH92211.1"/>
    </source>
</evidence>
<proteinExistence type="predicted"/>
<name>A0A455SYH9_9CHLR</name>
<dbReference type="EMBL" id="AP019377">
    <property type="protein sequence ID" value="BBH92211.1"/>
    <property type="molecule type" value="Genomic_DNA"/>
</dbReference>
<organism evidence="2">
    <name type="scientific">Thermogemmatispora argillosa</name>
    <dbReference type="NCBI Taxonomy" id="2045280"/>
    <lineage>
        <taxon>Bacteria</taxon>
        <taxon>Bacillati</taxon>
        <taxon>Chloroflexota</taxon>
        <taxon>Ktedonobacteria</taxon>
        <taxon>Thermogemmatisporales</taxon>
        <taxon>Thermogemmatisporaceae</taxon>
        <taxon>Thermogemmatispora</taxon>
    </lineage>
</organism>
<evidence type="ECO:0000256" key="1">
    <source>
        <dbReference type="SAM" id="MobiDB-lite"/>
    </source>
</evidence>
<feature type="compositionally biased region" description="Polar residues" evidence="1">
    <location>
        <begin position="78"/>
        <end position="89"/>
    </location>
</feature>
<reference evidence="2" key="1">
    <citation type="submission" date="2018-12" db="EMBL/GenBank/DDBJ databases">
        <title>Novel natural products biosynthetic potential of the class Ktedonobacteria.</title>
        <authorList>
            <person name="Zheng Y."/>
            <person name="Saitou A."/>
            <person name="Wang C.M."/>
            <person name="Toyoda A."/>
            <person name="Minakuchi Y."/>
            <person name="Sekiguchi Y."/>
            <person name="Ueda K."/>
            <person name="Takano H."/>
            <person name="Sakai Y."/>
            <person name="Yokota A."/>
            <person name="Yabe S."/>
        </authorList>
    </citation>
    <scope>NUCLEOTIDE SEQUENCE</scope>
    <source>
        <strain evidence="2">A3-2</strain>
    </source>
</reference>
<protein>
    <submittedName>
        <fullName evidence="2">Uncharacterized protein</fullName>
    </submittedName>
</protein>
<sequence>MASGGPQLAPCDWGEPIPGPAEALPLPAGARSFHQFNPATRAGHAHPFPDDDREGQALRDANADEDAGGRERDEPVISGQTETGSQPAASAQLPLAETSRLTTTA</sequence>
<dbReference type="AlphaFoldDB" id="A0A455SYH9"/>
<feature type="compositionally biased region" description="Basic and acidic residues" evidence="1">
    <location>
        <begin position="47"/>
        <end position="57"/>
    </location>
</feature>
<accession>A0A455SYH9</accession>